<keyword evidence="5 10" id="KW-0720">Serine protease</keyword>
<accession>A0AAD5LAN9</accession>
<dbReference type="SMART" id="SM00223">
    <property type="entry name" value="APPLE"/>
    <property type="match status" value="1"/>
</dbReference>
<dbReference type="AlphaFoldDB" id="A0AAD5LAN9"/>
<keyword evidence="12" id="KW-0812">Transmembrane</keyword>
<evidence type="ECO:0000313" key="16">
    <source>
        <dbReference type="Proteomes" id="UP001209570"/>
    </source>
</evidence>
<evidence type="ECO:0000259" key="14">
    <source>
        <dbReference type="PROSITE" id="PS50948"/>
    </source>
</evidence>
<keyword evidence="16" id="KW-1185">Reference proteome</keyword>
<feature type="compositionally biased region" description="Low complexity" evidence="11">
    <location>
        <begin position="467"/>
        <end position="484"/>
    </location>
</feature>
<dbReference type="Proteomes" id="UP001209570">
    <property type="component" value="Unassembled WGS sequence"/>
</dbReference>
<protein>
    <recommendedName>
        <fullName evidence="8">subtilisin</fullName>
        <ecNumber evidence="8">3.4.21.62</ecNumber>
    </recommendedName>
</protein>
<dbReference type="InterPro" id="IPR000177">
    <property type="entry name" value="Apple"/>
</dbReference>
<feature type="transmembrane region" description="Helical" evidence="12">
    <location>
        <begin position="871"/>
        <end position="889"/>
    </location>
</feature>
<evidence type="ECO:0000313" key="15">
    <source>
        <dbReference type="EMBL" id="KAJ0392186.1"/>
    </source>
</evidence>
<comment type="similarity">
    <text evidence="1 10">Belongs to the peptidase S8 family.</text>
</comment>
<feature type="region of interest" description="Disordered" evidence="11">
    <location>
        <begin position="460"/>
        <end position="484"/>
    </location>
</feature>
<evidence type="ECO:0000256" key="11">
    <source>
        <dbReference type="SAM" id="MobiDB-lite"/>
    </source>
</evidence>
<dbReference type="PROSITE" id="PS51892">
    <property type="entry name" value="SUBTILASE"/>
    <property type="match status" value="1"/>
</dbReference>
<dbReference type="PRINTS" id="PR00723">
    <property type="entry name" value="SUBTILISIN"/>
</dbReference>
<evidence type="ECO:0000256" key="2">
    <source>
        <dbReference type="ARBA" id="ARBA00022670"/>
    </source>
</evidence>
<evidence type="ECO:0000256" key="12">
    <source>
        <dbReference type="SAM" id="Phobius"/>
    </source>
</evidence>
<feature type="transmembrane region" description="Helical" evidence="12">
    <location>
        <begin position="896"/>
        <end position="915"/>
    </location>
</feature>
<evidence type="ECO:0000256" key="1">
    <source>
        <dbReference type="ARBA" id="ARBA00011073"/>
    </source>
</evidence>
<organism evidence="15 16">
    <name type="scientific">Pythium insidiosum</name>
    <name type="common">Pythiosis disease agent</name>
    <dbReference type="NCBI Taxonomy" id="114742"/>
    <lineage>
        <taxon>Eukaryota</taxon>
        <taxon>Sar</taxon>
        <taxon>Stramenopiles</taxon>
        <taxon>Oomycota</taxon>
        <taxon>Peronosporomycetes</taxon>
        <taxon>Pythiales</taxon>
        <taxon>Pythiaceae</taxon>
        <taxon>Pythium</taxon>
    </lineage>
</organism>
<dbReference type="PANTHER" id="PTHR43806">
    <property type="entry name" value="PEPTIDASE S8"/>
    <property type="match status" value="1"/>
</dbReference>
<feature type="active site" description="Charge relay system" evidence="9 10">
    <location>
        <position position="177"/>
    </location>
</feature>
<evidence type="ECO:0000256" key="7">
    <source>
        <dbReference type="ARBA" id="ARBA00023529"/>
    </source>
</evidence>
<feature type="transmembrane region" description="Helical" evidence="12">
    <location>
        <begin position="750"/>
        <end position="772"/>
    </location>
</feature>
<feature type="transmembrane region" description="Helical" evidence="12">
    <location>
        <begin position="604"/>
        <end position="625"/>
    </location>
</feature>
<dbReference type="Gene3D" id="3.50.4.10">
    <property type="entry name" value="Hepatocyte Growth Factor"/>
    <property type="match status" value="1"/>
</dbReference>
<keyword evidence="4 10" id="KW-0378">Hydrolase</keyword>
<dbReference type="PROSITE" id="PS00138">
    <property type="entry name" value="SUBTILASE_SER"/>
    <property type="match status" value="1"/>
</dbReference>
<dbReference type="InterPro" id="IPR003609">
    <property type="entry name" value="Pan_app"/>
</dbReference>
<dbReference type="PROSITE" id="PS51450">
    <property type="entry name" value="LRR"/>
    <property type="match status" value="1"/>
</dbReference>
<keyword evidence="12" id="KW-1133">Transmembrane helix</keyword>
<sequence>MNLRLLLSMATLASGAAAVVDRSVHRALQEGNTVDVIVTMKTRQNVAESFQESAYPSRTQRIEALKAELEKTHGEALKPLANLVAKESTHADLEFKAFWITPVASLKAVTPELVAKLAELPGVESIREEKRIKIEKPIVEAAPEAVMGQEWGVKRIGAPRVWADGTTGQGIVVGAIDTGARATHEILKRSFVGKYGWFDPENKAAKPYDPDGHGTHVLGTIAGANGYGVAPAAKWMMCKACRTEDCPESDLLDCAQFMLCPTDTDGKNPDCSKAPRIVSNSWGGGQGDFWYKDAVNAWIKAGMVPVFAMGNDGDLGCKTAGSPGDYPNVIGVGSTTMTDKLSWFSSRGPTVNGRIKPDISAPGSKIKSAYNGSDVEYEYLSGTSMATPHVSGAIALLLSQNPDMALDEIKVALYTTTEQSGLWSNETCGGTSDAVWPNNQFGHGLLNIFHAYQGFRPAPTPRPTTLPTPTTAAPVPTTTAPAPQPKCTTSLNTDFYGEDLKRVEAKDAAACCDACVSTSGCKAFTFVDNAWDKSACYLKKAVGKQTKYDGAVSVYDLSLIGNRIETIPELTQLPTTEFYTLALSRNPLRELPAASPRTSRRFTLGYFLGFMLGAIDVLVGVTRAADSMLVVADIVAARVETQRPLLWLAVITLSIVLLSRMERTVWRVTRPLGVVALISVAGFVLGSLRYSNPRANVVRSMNTVTLEAQSDSLIEILRVLPLLSWFFIGLESISPARDHAIYPSDALLKAMRMLVLLVASLSGAVFIVTASLPPGLRSTARVSTPLTLGFVQFLSLDEADAALLSLPAVFASAFGFKWISALHLTTLGLSGLLPAWLESRIHCGALVTTPVIVSGCALSLLVAALTHYTGAVVSLMLWATTFVSVVALPRERDERVTTVAVIIGATVVLALYYALCASVAQVTSPGERELLHKLTQLRDRQARTNATRVTAVKPAAAMAVNKDGSLTMAELVQLGVSEGTFREETDLSEGTEVPYVLSLPLPRPQIQQIAPPPQAVGSSASVQSVTQQANRWSTGSFQRAARLERLKEETDLELRAAMSGIWSQRSRRFSTDHDPHGASN</sequence>
<feature type="active site" description="Charge relay system" evidence="9 10">
    <location>
        <position position="384"/>
    </location>
</feature>
<evidence type="ECO:0000256" key="10">
    <source>
        <dbReference type="PROSITE-ProRule" id="PRU01240"/>
    </source>
</evidence>
<dbReference type="CDD" id="cd01100">
    <property type="entry name" value="APPLE_Factor_XI_like"/>
    <property type="match status" value="1"/>
</dbReference>
<dbReference type="InterPro" id="IPR015500">
    <property type="entry name" value="Peptidase_S8_subtilisin-rel"/>
</dbReference>
<feature type="transmembrane region" description="Helical" evidence="12">
    <location>
        <begin position="673"/>
        <end position="691"/>
    </location>
</feature>
<dbReference type="InterPro" id="IPR050131">
    <property type="entry name" value="Peptidase_S8_subtilisin-like"/>
</dbReference>
<feature type="domain" description="Apple" evidence="14">
    <location>
        <begin position="487"/>
        <end position="559"/>
    </location>
</feature>
<evidence type="ECO:0000256" key="9">
    <source>
        <dbReference type="PIRSR" id="PIRSR615500-1"/>
    </source>
</evidence>
<dbReference type="PROSITE" id="PS50948">
    <property type="entry name" value="PAN"/>
    <property type="match status" value="1"/>
</dbReference>
<dbReference type="Pfam" id="PF14295">
    <property type="entry name" value="PAN_4"/>
    <property type="match status" value="1"/>
</dbReference>
<feature type="signal peptide" evidence="13">
    <location>
        <begin position="1"/>
        <end position="18"/>
    </location>
</feature>
<dbReference type="GO" id="GO:0005576">
    <property type="term" value="C:extracellular region"/>
    <property type="evidence" value="ECO:0007669"/>
    <property type="project" value="InterPro"/>
</dbReference>
<evidence type="ECO:0000256" key="4">
    <source>
        <dbReference type="ARBA" id="ARBA00022801"/>
    </source>
</evidence>
<keyword evidence="2 10" id="KW-0645">Protease</keyword>
<feature type="active site" description="Charge relay system" evidence="9 10">
    <location>
        <position position="213"/>
    </location>
</feature>
<keyword evidence="13" id="KW-0732">Signal</keyword>
<dbReference type="InterPro" id="IPR023828">
    <property type="entry name" value="Peptidase_S8_Ser-AS"/>
</dbReference>
<comment type="caution">
    <text evidence="15">The sequence shown here is derived from an EMBL/GenBank/DDBJ whole genome shotgun (WGS) entry which is preliminary data.</text>
</comment>
<feature type="transmembrane region" description="Helical" evidence="12">
    <location>
        <begin position="844"/>
        <end position="865"/>
    </location>
</feature>
<dbReference type="InterPro" id="IPR001611">
    <property type="entry name" value="Leu-rich_rpt"/>
</dbReference>
<proteinExistence type="inferred from homology"/>
<evidence type="ECO:0000256" key="5">
    <source>
        <dbReference type="ARBA" id="ARBA00022825"/>
    </source>
</evidence>
<dbReference type="Pfam" id="PF00082">
    <property type="entry name" value="Peptidase_S8"/>
    <property type="match status" value="1"/>
</dbReference>
<evidence type="ECO:0000256" key="8">
    <source>
        <dbReference type="ARBA" id="ARBA00023619"/>
    </source>
</evidence>
<dbReference type="InterPro" id="IPR000209">
    <property type="entry name" value="Peptidase_S8/S53_dom"/>
</dbReference>
<evidence type="ECO:0000256" key="3">
    <source>
        <dbReference type="ARBA" id="ARBA00022737"/>
    </source>
</evidence>
<dbReference type="EC" id="3.4.21.62" evidence="8"/>
<comment type="catalytic activity">
    <reaction evidence="7">
        <text>Hydrolysis of proteins with broad specificity for peptide bonds, and a preference for a large uncharged residue in P1. Hydrolyzes peptide amides.</text>
        <dbReference type="EC" id="3.4.21.62"/>
    </reaction>
</comment>
<dbReference type="InterPro" id="IPR036852">
    <property type="entry name" value="Peptidase_S8/S53_dom_sf"/>
</dbReference>
<name>A0AAD5LAN9_PYTIN</name>
<reference evidence="15" key="1">
    <citation type="submission" date="2021-12" db="EMBL/GenBank/DDBJ databases">
        <title>Prjna785345.</title>
        <authorList>
            <person name="Rujirawat T."/>
            <person name="Krajaejun T."/>
        </authorList>
    </citation>
    <scope>NUCLEOTIDE SEQUENCE</scope>
    <source>
        <strain evidence="15">Pi057C3</strain>
    </source>
</reference>
<evidence type="ECO:0000256" key="13">
    <source>
        <dbReference type="SAM" id="SignalP"/>
    </source>
</evidence>
<dbReference type="EMBL" id="JAKCXM010000696">
    <property type="protein sequence ID" value="KAJ0392186.1"/>
    <property type="molecule type" value="Genomic_DNA"/>
</dbReference>
<feature type="transmembrane region" description="Helical" evidence="12">
    <location>
        <begin position="645"/>
        <end position="661"/>
    </location>
</feature>
<keyword evidence="3" id="KW-0677">Repeat</keyword>
<keyword evidence="12" id="KW-0472">Membrane</keyword>
<feature type="chain" id="PRO_5042050903" description="subtilisin" evidence="13">
    <location>
        <begin position="19"/>
        <end position="1080"/>
    </location>
</feature>
<feature type="transmembrane region" description="Helical" evidence="12">
    <location>
        <begin position="816"/>
        <end position="837"/>
    </location>
</feature>
<dbReference type="GO" id="GO:0004252">
    <property type="term" value="F:serine-type endopeptidase activity"/>
    <property type="evidence" value="ECO:0007669"/>
    <property type="project" value="UniProtKB-UniRule"/>
</dbReference>
<dbReference type="PANTHER" id="PTHR43806:SF67">
    <property type="entry name" value="EGF-LIKE DOMAIN-CONTAINING PROTEIN"/>
    <property type="match status" value="1"/>
</dbReference>
<dbReference type="Gene3D" id="3.40.50.200">
    <property type="entry name" value="Peptidase S8/S53 domain"/>
    <property type="match status" value="1"/>
</dbReference>
<gene>
    <name evidence="15" type="ORF">P43SY_002485</name>
</gene>
<dbReference type="GO" id="GO:0006508">
    <property type="term" value="P:proteolysis"/>
    <property type="evidence" value="ECO:0007669"/>
    <property type="project" value="UniProtKB-KW"/>
</dbReference>
<keyword evidence="6" id="KW-1015">Disulfide bond</keyword>
<dbReference type="SUPFAM" id="SSF52743">
    <property type="entry name" value="Subtilisin-like"/>
    <property type="match status" value="1"/>
</dbReference>
<evidence type="ECO:0000256" key="6">
    <source>
        <dbReference type="ARBA" id="ARBA00023157"/>
    </source>
</evidence>